<evidence type="ECO:0000313" key="2">
    <source>
        <dbReference type="EMBL" id="KAJ0216936.1"/>
    </source>
</evidence>
<sequence length="530" mass="58319">MDLSKPLPVNMIPPEVCVVFKTVKSYRILDQFSFGPVRRLPDHMLALIPSRPIHLQKHLETMTVFNPTQSTQVSIEPTPEEANPSVSGPKKTKKSAKRKTSPSKPKDKKKSKVSSSSQQEGTHDIQADSGLPNTPPIHSSKVPLDDSKTHAHIHGESAHNPPSPSQISDAGVEQSSLSPGTHSRVKFDIPLVSTCTHSGTPVSDPKHSEDGFVPPTSGAATGLIPGKGTGRPRVNDPLWEDYVNRAHSRHLELTRSQVESTLITMKKRAMQSNLPFVSPIDELVDLELTSGETPKSPPHAPNPSASDDEVSKEVLLPTNVTHVIDTNVFSSAQLHIKPSSSKPAFEFESSSSTQHDSESTQKLYDDSTNKPGPSVTPESPKHTPQPSNSDNGSPARNRIDPFARLDIQSSVADTMKKVTTLETFVAELNNKIDAKVFEMDSKIDAILKSLSTQSEPSVAEREAQLDQLISIQFKHSIEEVEAKYDALVENYLDTITTMLKVHDDLVPTTNDLIKQTHVRHEKIFKDWRRK</sequence>
<proteinExistence type="predicted"/>
<dbReference type="AlphaFoldDB" id="A0A9R1XKV8"/>
<keyword evidence="3" id="KW-1185">Reference proteome</keyword>
<feature type="compositionally biased region" description="Basic and acidic residues" evidence="1">
    <location>
        <begin position="143"/>
        <end position="157"/>
    </location>
</feature>
<feature type="region of interest" description="Disordered" evidence="1">
    <location>
        <begin position="289"/>
        <end position="310"/>
    </location>
</feature>
<feature type="compositionally biased region" description="Basic residues" evidence="1">
    <location>
        <begin position="90"/>
        <end position="112"/>
    </location>
</feature>
<organism evidence="2 3">
    <name type="scientific">Lactuca sativa</name>
    <name type="common">Garden lettuce</name>
    <dbReference type="NCBI Taxonomy" id="4236"/>
    <lineage>
        <taxon>Eukaryota</taxon>
        <taxon>Viridiplantae</taxon>
        <taxon>Streptophyta</taxon>
        <taxon>Embryophyta</taxon>
        <taxon>Tracheophyta</taxon>
        <taxon>Spermatophyta</taxon>
        <taxon>Magnoliopsida</taxon>
        <taxon>eudicotyledons</taxon>
        <taxon>Gunneridae</taxon>
        <taxon>Pentapetalae</taxon>
        <taxon>asterids</taxon>
        <taxon>campanulids</taxon>
        <taxon>Asterales</taxon>
        <taxon>Asteraceae</taxon>
        <taxon>Cichorioideae</taxon>
        <taxon>Cichorieae</taxon>
        <taxon>Lactucinae</taxon>
        <taxon>Lactuca</taxon>
    </lineage>
</organism>
<feature type="compositionally biased region" description="Polar residues" evidence="1">
    <location>
        <begin position="165"/>
        <end position="181"/>
    </location>
</feature>
<reference evidence="2 3" key="1">
    <citation type="journal article" date="2017" name="Nat. Commun.">
        <title>Genome assembly with in vitro proximity ligation data and whole-genome triplication in lettuce.</title>
        <authorList>
            <person name="Reyes-Chin-Wo S."/>
            <person name="Wang Z."/>
            <person name="Yang X."/>
            <person name="Kozik A."/>
            <person name="Arikit S."/>
            <person name="Song C."/>
            <person name="Xia L."/>
            <person name="Froenicke L."/>
            <person name="Lavelle D.O."/>
            <person name="Truco M.J."/>
            <person name="Xia R."/>
            <person name="Zhu S."/>
            <person name="Xu C."/>
            <person name="Xu H."/>
            <person name="Xu X."/>
            <person name="Cox K."/>
            <person name="Korf I."/>
            <person name="Meyers B.C."/>
            <person name="Michelmore R.W."/>
        </authorList>
    </citation>
    <scope>NUCLEOTIDE SEQUENCE [LARGE SCALE GENOMIC DNA]</scope>
    <source>
        <strain evidence="3">cv. Salinas</strain>
        <tissue evidence="2">Seedlings</tissue>
    </source>
</reference>
<comment type="caution">
    <text evidence="2">The sequence shown here is derived from an EMBL/GenBank/DDBJ whole genome shotgun (WGS) entry which is preliminary data.</text>
</comment>
<dbReference type="EMBL" id="NBSK02000003">
    <property type="protein sequence ID" value="KAJ0216936.1"/>
    <property type="molecule type" value="Genomic_DNA"/>
</dbReference>
<feature type="region of interest" description="Disordered" evidence="1">
    <location>
        <begin position="71"/>
        <end position="185"/>
    </location>
</feature>
<feature type="region of interest" description="Disordered" evidence="1">
    <location>
        <begin position="197"/>
        <end position="236"/>
    </location>
</feature>
<dbReference type="Proteomes" id="UP000235145">
    <property type="component" value="Unassembled WGS sequence"/>
</dbReference>
<gene>
    <name evidence="2" type="ORF">LSAT_V11C300102220</name>
</gene>
<feature type="compositionally biased region" description="Polar residues" evidence="1">
    <location>
        <begin position="382"/>
        <end position="394"/>
    </location>
</feature>
<protein>
    <submittedName>
        <fullName evidence="2">Uncharacterized protein</fullName>
    </submittedName>
</protein>
<feature type="compositionally biased region" description="Basic and acidic residues" evidence="1">
    <location>
        <begin position="355"/>
        <end position="368"/>
    </location>
</feature>
<feature type="region of interest" description="Disordered" evidence="1">
    <location>
        <begin position="342"/>
        <end position="398"/>
    </location>
</feature>
<evidence type="ECO:0000313" key="3">
    <source>
        <dbReference type="Proteomes" id="UP000235145"/>
    </source>
</evidence>
<name>A0A9R1XKV8_LACSA</name>
<accession>A0A9R1XKV8</accession>
<evidence type="ECO:0000256" key="1">
    <source>
        <dbReference type="SAM" id="MobiDB-lite"/>
    </source>
</evidence>